<sequence length="72" mass="7506">MASGGNFGHPQGSPVTVSVCRVPGTVNGNATQMFPDGAASNHVASRMLYVPVGPMDDGKPNDTSRDKFQDDN</sequence>
<evidence type="ECO:0000313" key="2">
    <source>
        <dbReference type="EMBL" id="ROV96477.1"/>
    </source>
</evidence>
<feature type="compositionally biased region" description="Basic and acidic residues" evidence="1">
    <location>
        <begin position="56"/>
        <end position="72"/>
    </location>
</feature>
<evidence type="ECO:0000313" key="3">
    <source>
        <dbReference type="Proteomes" id="UP000284375"/>
    </source>
</evidence>
<dbReference type="Proteomes" id="UP000284375">
    <property type="component" value="Unassembled WGS sequence"/>
</dbReference>
<comment type="caution">
    <text evidence="2">The sequence shown here is derived from an EMBL/GenBank/DDBJ whole genome shotgun (WGS) entry which is preliminary data.</text>
</comment>
<gene>
    <name evidence="2" type="ORF">VSDG_05434</name>
</gene>
<dbReference type="AlphaFoldDB" id="A0A423VZH6"/>
<dbReference type="EMBL" id="LJZO01000020">
    <property type="protein sequence ID" value="ROV96477.1"/>
    <property type="molecule type" value="Genomic_DNA"/>
</dbReference>
<feature type="region of interest" description="Disordered" evidence="1">
    <location>
        <begin position="51"/>
        <end position="72"/>
    </location>
</feature>
<reference evidence="2 3" key="1">
    <citation type="submission" date="2015-09" db="EMBL/GenBank/DDBJ databases">
        <title>Host preference determinants of Valsa canker pathogens revealed by comparative genomics.</title>
        <authorList>
            <person name="Yin Z."/>
            <person name="Huang L."/>
        </authorList>
    </citation>
    <scope>NUCLEOTIDE SEQUENCE [LARGE SCALE GENOMIC DNA]</scope>
    <source>
        <strain evidence="2 3">YSFL</strain>
    </source>
</reference>
<evidence type="ECO:0000256" key="1">
    <source>
        <dbReference type="SAM" id="MobiDB-lite"/>
    </source>
</evidence>
<accession>A0A423VZH6</accession>
<name>A0A423VZH6_CYTCH</name>
<proteinExistence type="predicted"/>
<keyword evidence="3" id="KW-1185">Reference proteome</keyword>
<protein>
    <submittedName>
        <fullName evidence="2">Uncharacterized protein</fullName>
    </submittedName>
</protein>
<organism evidence="2 3">
    <name type="scientific">Cytospora chrysosperma</name>
    <name type="common">Cytospora canker fungus</name>
    <name type="synonym">Sphaeria chrysosperma</name>
    <dbReference type="NCBI Taxonomy" id="252740"/>
    <lineage>
        <taxon>Eukaryota</taxon>
        <taxon>Fungi</taxon>
        <taxon>Dikarya</taxon>
        <taxon>Ascomycota</taxon>
        <taxon>Pezizomycotina</taxon>
        <taxon>Sordariomycetes</taxon>
        <taxon>Sordariomycetidae</taxon>
        <taxon>Diaporthales</taxon>
        <taxon>Cytosporaceae</taxon>
        <taxon>Cytospora</taxon>
    </lineage>
</organism>